<dbReference type="PRINTS" id="PR00344">
    <property type="entry name" value="BCTRLSENSOR"/>
</dbReference>
<dbReference type="Gene3D" id="3.30.565.10">
    <property type="entry name" value="Histidine kinase-like ATPase, C-terminal domain"/>
    <property type="match status" value="1"/>
</dbReference>
<dbReference type="InterPro" id="IPR000014">
    <property type="entry name" value="PAS"/>
</dbReference>
<dbReference type="SUPFAM" id="SSF55874">
    <property type="entry name" value="ATPase domain of HSP90 chaperone/DNA topoisomerase II/histidine kinase"/>
    <property type="match status" value="1"/>
</dbReference>
<evidence type="ECO:0000256" key="1">
    <source>
        <dbReference type="ARBA" id="ARBA00000085"/>
    </source>
</evidence>
<protein>
    <recommendedName>
        <fullName evidence="2">histidine kinase</fullName>
        <ecNumber evidence="2">2.7.13.3</ecNumber>
    </recommendedName>
</protein>
<dbReference type="GO" id="GO:0000155">
    <property type="term" value="F:phosphorelay sensor kinase activity"/>
    <property type="evidence" value="ECO:0007669"/>
    <property type="project" value="InterPro"/>
</dbReference>
<proteinExistence type="predicted"/>
<evidence type="ECO:0000313" key="11">
    <source>
        <dbReference type="Proteomes" id="UP000500791"/>
    </source>
</evidence>
<evidence type="ECO:0000256" key="5">
    <source>
        <dbReference type="ARBA" id="ARBA00022741"/>
    </source>
</evidence>
<dbReference type="CDD" id="cd00082">
    <property type="entry name" value="HisKA"/>
    <property type="match status" value="1"/>
</dbReference>
<dbReference type="InterPro" id="IPR003661">
    <property type="entry name" value="HisK_dim/P_dom"/>
</dbReference>
<accession>A0A6G7VMD0</accession>
<organism evidence="10 11">
    <name type="scientific">Pontivivens nitratireducens</name>
    <dbReference type="NCBI Taxonomy" id="2758038"/>
    <lineage>
        <taxon>Bacteria</taxon>
        <taxon>Pseudomonadati</taxon>
        <taxon>Pseudomonadota</taxon>
        <taxon>Alphaproteobacteria</taxon>
        <taxon>Rhodobacterales</taxon>
        <taxon>Paracoccaceae</taxon>
        <taxon>Pontivivens</taxon>
    </lineage>
</organism>
<keyword evidence="4" id="KW-0808">Transferase</keyword>
<dbReference type="KEGG" id="mon:G8E03_10525"/>
<dbReference type="Pfam" id="PF02518">
    <property type="entry name" value="HATPase_c"/>
    <property type="match status" value="1"/>
</dbReference>
<dbReference type="InterPro" id="IPR035965">
    <property type="entry name" value="PAS-like_dom_sf"/>
</dbReference>
<dbReference type="CDD" id="cd00130">
    <property type="entry name" value="PAS"/>
    <property type="match status" value="1"/>
</dbReference>
<dbReference type="InterPro" id="IPR036097">
    <property type="entry name" value="HisK_dim/P_sf"/>
</dbReference>
<dbReference type="InterPro" id="IPR004358">
    <property type="entry name" value="Sig_transdc_His_kin-like_C"/>
</dbReference>
<comment type="catalytic activity">
    <reaction evidence="1">
        <text>ATP + protein L-histidine = ADP + protein N-phospho-L-histidine.</text>
        <dbReference type="EC" id="2.7.13.3"/>
    </reaction>
</comment>
<evidence type="ECO:0000256" key="7">
    <source>
        <dbReference type="ARBA" id="ARBA00022840"/>
    </source>
</evidence>
<dbReference type="InterPro" id="IPR005467">
    <property type="entry name" value="His_kinase_dom"/>
</dbReference>
<evidence type="ECO:0000256" key="2">
    <source>
        <dbReference type="ARBA" id="ARBA00012438"/>
    </source>
</evidence>
<evidence type="ECO:0000256" key="6">
    <source>
        <dbReference type="ARBA" id="ARBA00022777"/>
    </source>
</evidence>
<keyword evidence="7" id="KW-0067">ATP-binding</keyword>
<keyword evidence="3" id="KW-0597">Phosphoprotein</keyword>
<keyword evidence="5" id="KW-0547">Nucleotide-binding</keyword>
<dbReference type="SUPFAM" id="SSF47384">
    <property type="entry name" value="Homodimeric domain of signal transducing histidine kinase"/>
    <property type="match status" value="1"/>
</dbReference>
<evidence type="ECO:0000256" key="3">
    <source>
        <dbReference type="ARBA" id="ARBA00022553"/>
    </source>
</evidence>
<dbReference type="PROSITE" id="PS50109">
    <property type="entry name" value="HIS_KIN"/>
    <property type="match status" value="1"/>
</dbReference>
<dbReference type="AlphaFoldDB" id="A0A6G7VMD0"/>
<keyword evidence="11" id="KW-1185">Reference proteome</keyword>
<dbReference type="EMBL" id="CP049811">
    <property type="protein sequence ID" value="QIK41164.1"/>
    <property type="molecule type" value="Genomic_DNA"/>
</dbReference>
<dbReference type="Gene3D" id="3.30.450.20">
    <property type="entry name" value="PAS domain"/>
    <property type="match status" value="1"/>
</dbReference>
<evidence type="ECO:0000256" key="4">
    <source>
        <dbReference type="ARBA" id="ARBA00022679"/>
    </source>
</evidence>
<dbReference type="SMART" id="SM00388">
    <property type="entry name" value="HisKA"/>
    <property type="match status" value="1"/>
</dbReference>
<dbReference type="SUPFAM" id="SSF55785">
    <property type="entry name" value="PYP-like sensor domain (PAS domain)"/>
    <property type="match status" value="1"/>
</dbReference>
<dbReference type="GO" id="GO:0005524">
    <property type="term" value="F:ATP binding"/>
    <property type="evidence" value="ECO:0007669"/>
    <property type="project" value="UniProtKB-KW"/>
</dbReference>
<sequence>MSATAIYESAWNAQPHPSLIIDAQDRIARANSAAEVYLGLSERQMSGCDLARFTGEGALVGSMVQQVRQHGVSYAQHDIELFWADQKPRMANIQVAPVDGQLVLLQLQPRSIAEKMDRSLSSRSAARSVTGMAAMLAHEIKNPLAGISGAAQLLAMNLTDEDQELTSLIREEVERIGKLLSRVEQFGDLRPVSRDPVNIHDILNRAKLSAQSGFAQKVRFVEDYDPSLPPTPGDADQLMQVALNLIKNAAEAVPRIGGMITLRTAYRAGVMLSLPGGGRQSLPLEISIIDNGSGVPIDIKNHLFEPFVSTKAAGSGLGLALVSKIVDQHGGVVECESEPGWTAFRLLLPVWKETR</sequence>
<keyword evidence="8" id="KW-0902">Two-component regulatory system</keyword>
<dbReference type="InterPro" id="IPR003594">
    <property type="entry name" value="HATPase_dom"/>
</dbReference>
<reference evidence="10 11" key="1">
    <citation type="submission" date="2020-03" db="EMBL/GenBank/DDBJ databases">
        <title>Complete genome sequence of Monaibacterium sp. ALG8 with diverse plasmids.</title>
        <authorList>
            <person name="Sun C."/>
        </authorList>
    </citation>
    <scope>NUCLEOTIDE SEQUENCE [LARGE SCALE GENOMIC DNA]</scope>
    <source>
        <strain evidence="10 11">ALG8</strain>
    </source>
</reference>
<dbReference type="SMART" id="SM00387">
    <property type="entry name" value="HATPase_c"/>
    <property type="match status" value="1"/>
</dbReference>
<dbReference type="Pfam" id="PF00512">
    <property type="entry name" value="HisKA"/>
    <property type="match status" value="1"/>
</dbReference>
<evidence type="ECO:0000259" key="9">
    <source>
        <dbReference type="PROSITE" id="PS50109"/>
    </source>
</evidence>
<dbReference type="PANTHER" id="PTHR43065">
    <property type="entry name" value="SENSOR HISTIDINE KINASE"/>
    <property type="match status" value="1"/>
</dbReference>
<feature type="domain" description="Histidine kinase" evidence="9">
    <location>
        <begin position="135"/>
        <end position="352"/>
    </location>
</feature>
<gene>
    <name evidence="10" type="ORF">G8E03_10525</name>
</gene>
<dbReference type="RefSeq" id="WP_166191407.1">
    <property type="nucleotide sequence ID" value="NZ_CP049811.1"/>
</dbReference>
<dbReference type="Gene3D" id="1.10.287.130">
    <property type="match status" value="1"/>
</dbReference>
<name>A0A6G7VMD0_9RHOB</name>
<dbReference type="PANTHER" id="PTHR43065:SF10">
    <property type="entry name" value="PEROXIDE STRESS-ACTIVATED HISTIDINE KINASE MAK3"/>
    <property type="match status" value="1"/>
</dbReference>
<dbReference type="InterPro" id="IPR036890">
    <property type="entry name" value="HATPase_C_sf"/>
</dbReference>
<keyword evidence="6" id="KW-0418">Kinase</keyword>
<dbReference type="Proteomes" id="UP000500791">
    <property type="component" value="Chromosome"/>
</dbReference>
<dbReference type="EC" id="2.7.13.3" evidence="2"/>
<evidence type="ECO:0000256" key="8">
    <source>
        <dbReference type="ARBA" id="ARBA00023012"/>
    </source>
</evidence>
<evidence type="ECO:0000313" key="10">
    <source>
        <dbReference type="EMBL" id="QIK41164.1"/>
    </source>
</evidence>